<evidence type="ECO:0000256" key="1">
    <source>
        <dbReference type="ARBA" id="ARBA00004906"/>
    </source>
</evidence>
<evidence type="ECO:0000313" key="12">
    <source>
        <dbReference type="Proteomes" id="UP001164746"/>
    </source>
</evidence>
<evidence type="ECO:0000313" key="11">
    <source>
        <dbReference type="EMBL" id="WAR17317.1"/>
    </source>
</evidence>
<keyword evidence="3" id="KW-0808">Transferase</keyword>
<evidence type="ECO:0000256" key="3">
    <source>
        <dbReference type="ARBA" id="ARBA00022679"/>
    </source>
</evidence>
<protein>
    <submittedName>
        <fullName evidence="11">RL40-like protein</fullName>
    </submittedName>
</protein>
<organism evidence="11 12">
    <name type="scientific">Mya arenaria</name>
    <name type="common">Soft-shell clam</name>
    <dbReference type="NCBI Taxonomy" id="6604"/>
    <lineage>
        <taxon>Eukaryota</taxon>
        <taxon>Metazoa</taxon>
        <taxon>Spiralia</taxon>
        <taxon>Lophotrochozoa</taxon>
        <taxon>Mollusca</taxon>
        <taxon>Bivalvia</taxon>
        <taxon>Autobranchia</taxon>
        <taxon>Heteroconchia</taxon>
        <taxon>Euheterodonta</taxon>
        <taxon>Imparidentia</taxon>
        <taxon>Neoheterodontei</taxon>
        <taxon>Myida</taxon>
        <taxon>Myoidea</taxon>
        <taxon>Myidae</taxon>
        <taxon>Mya</taxon>
    </lineage>
</organism>
<evidence type="ECO:0000256" key="6">
    <source>
        <dbReference type="ARBA" id="ARBA00022771"/>
    </source>
</evidence>
<feature type="domain" description="RING-type" evidence="10">
    <location>
        <begin position="99"/>
        <end position="339"/>
    </location>
</feature>
<evidence type="ECO:0000256" key="2">
    <source>
        <dbReference type="ARBA" id="ARBA00022553"/>
    </source>
</evidence>
<keyword evidence="4" id="KW-0479">Metal-binding</keyword>
<keyword evidence="6" id="KW-0863">Zinc-finger</keyword>
<dbReference type="InterPro" id="IPR044066">
    <property type="entry name" value="TRIAD_supradom"/>
</dbReference>
<dbReference type="CDD" id="cd20336">
    <property type="entry name" value="Rcat_RBR"/>
    <property type="match status" value="1"/>
</dbReference>
<name>A0ABY7F560_MYAAR</name>
<dbReference type="InterPro" id="IPR029071">
    <property type="entry name" value="Ubiquitin-like_domsf"/>
</dbReference>
<evidence type="ECO:0000259" key="9">
    <source>
        <dbReference type="PROSITE" id="PS50053"/>
    </source>
</evidence>
<evidence type="ECO:0000259" key="10">
    <source>
        <dbReference type="PROSITE" id="PS51873"/>
    </source>
</evidence>
<dbReference type="SUPFAM" id="SSF54236">
    <property type="entry name" value="Ubiquitin-like"/>
    <property type="match status" value="1"/>
</dbReference>
<keyword evidence="8" id="KW-0862">Zinc</keyword>
<keyword evidence="5" id="KW-0677">Repeat</keyword>
<gene>
    <name evidence="11" type="ORF">MAR_031911</name>
</gene>
<evidence type="ECO:0000256" key="8">
    <source>
        <dbReference type="ARBA" id="ARBA00022833"/>
    </source>
</evidence>
<dbReference type="PROSITE" id="PS51873">
    <property type="entry name" value="TRIAD"/>
    <property type="match status" value="1"/>
</dbReference>
<proteinExistence type="predicted"/>
<comment type="pathway">
    <text evidence="1">Protein modification; protein ubiquitination.</text>
</comment>
<dbReference type="Pfam" id="PF00240">
    <property type="entry name" value="ubiquitin"/>
    <property type="match status" value="1"/>
</dbReference>
<dbReference type="SUPFAM" id="SSF57850">
    <property type="entry name" value="RING/U-box"/>
    <property type="match status" value="2"/>
</dbReference>
<dbReference type="InterPro" id="IPR000626">
    <property type="entry name" value="Ubiquitin-like_dom"/>
</dbReference>
<keyword evidence="12" id="KW-1185">Reference proteome</keyword>
<reference evidence="11" key="1">
    <citation type="submission" date="2022-11" db="EMBL/GenBank/DDBJ databases">
        <title>Centuries of genome instability and evolution in soft-shell clam transmissible cancer (bioRxiv).</title>
        <authorList>
            <person name="Hart S.F.M."/>
            <person name="Yonemitsu M.A."/>
            <person name="Giersch R.M."/>
            <person name="Beal B.F."/>
            <person name="Arriagada G."/>
            <person name="Davis B.W."/>
            <person name="Ostrander E.A."/>
            <person name="Goff S.P."/>
            <person name="Metzger M.J."/>
        </authorList>
    </citation>
    <scope>NUCLEOTIDE SEQUENCE</scope>
    <source>
        <strain evidence="11">MELC-2E11</strain>
        <tissue evidence="11">Siphon/mantle</tissue>
    </source>
</reference>
<dbReference type="EMBL" id="CP111021">
    <property type="protein sequence ID" value="WAR17317.1"/>
    <property type="molecule type" value="Genomic_DNA"/>
</dbReference>
<evidence type="ECO:0000256" key="4">
    <source>
        <dbReference type="ARBA" id="ARBA00022723"/>
    </source>
</evidence>
<feature type="domain" description="Ubiquitin-like" evidence="9">
    <location>
        <begin position="6"/>
        <end position="87"/>
    </location>
</feature>
<sequence length="351" mass="39350">MPGKEYQLFLRGLKGTTTRIAIDEDASIASLRKKCSDISGVPDDEMRVLYCSKELRSEDEHGDANYLEDYDIKDEGNLTLVLRLLGGSNEPEDLSPPPKLYEGEVTLTDKPDMFTLDDEKGGQRAEMPCGHVVGPESLTAWCRSLLSAGKFEFRCPYKETPSSPFCDRLWEFFTIKRLAVLTKAEIKEFETKTTENYLRKAVGIQDCPSCKSYCERKRKTDQRVICPICTKEKGKLYEFCWFCLKPWLTAGNGTKDCGNACCTGEDPRKKIIKDCPKKTVIGVPNCPAVRACPSCGLLIEHKDACKQMECPCGQKFCFICLQKANARGQYQCGTWNFKCAIAPIQTVIPGS</sequence>
<dbReference type="Proteomes" id="UP001164746">
    <property type="component" value="Chromosome 10"/>
</dbReference>
<accession>A0ABY7F560</accession>
<keyword evidence="2" id="KW-0597">Phosphoprotein</keyword>
<evidence type="ECO:0000256" key="5">
    <source>
        <dbReference type="ARBA" id="ARBA00022737"/>
    </source>
</evidence>
<keyword evidence="7" id="KW-0833">Ubl conjugation pathway</keyword>
<dbReference type="Gene3D" id="3.10.20.90">
    <property type="entry name" value="Phosphatidylinositol 3-kinase Catalytic Subunit, Chain A, domain 1"/>
    <property type="match status" value="1"/>
</dbReference>
<evidence type="ECO:0000256" key="7">
    <source>
        <dbReference type="ARBA" id="ARBA00022786"/>
    </source>
</evidence>
<dbReference type="PROSITE" id="PS50053">
    <property type="entry name" value="UBIQUITIN_2"/>
    <property type="match status" value="1"/>
</dbReference>
<dbReference type="Gene3D" id="1.20.120.1750">
    <property type="match status" value="1"/>
</dbReference>